<evidence type="ECO:0000256" key="7">
    <source>
        <dbReference type="ARBA" id="ARBA00023157"/>
    </source>
</evidence>
<dbReference type="Pfam" id="PF07519">
    <property type="entry name" value="Tannase"/>
    <property type="match status" value="1"/>
</dbReference>
<reference evidence="9" key="1">
    <citation type="submission" date="2018-07" db="EMBL/GenBank/DDBJ databases">
        <title>Complete genome sequence of Sphingomonas bisphenolicum strain AO1, a bisphenol A degradative bacterium isolated from Japanese farm field.</title>
        <authorList>
            <person name="Murakami M."/>
            <person name="Koh M."/>
            <person name="Koba S."/>
            <person name="Matsumura Y."/>
        </authorList>
    </citation>
    <scope>NUCLEOTIDE SEQUENCE</scope>
    <source>
        <strain evidence="9">AO1</strain>
    </source>
</reference>
<evidence type="ECO:0000256" key="4">
    <source>
        <dbReference type="ARBA" id="ARBA00022729"/>
    </source>
</evidence>
<protein>
    <recommendedName>
        <fullName evidence="11">Feruloyl esterase</fullName>
    </recommendedName>
</protein>
<sequence length="586" mass="62458">MIRHASHWFTTSALATLIVACAPVSAASPVAPNASDGGRCAAFANTLRGHWPDASTRVTSADFVPQGPAPKPDPRDFQYDATPLKSHCDIRAVMAERKGVDGQSYAIKFHLRLPLDWNGRFLFQGGGGTNGEIGNALGATAGVGLVTPALAQGYAVVSQDSGHDNAVNSDPTKGGAVAFGFDPEARRNYAYASLDAVTQAAKAAVTTFYGKAPRYSYFAGCSKGGQEGLALAHRYPNSFNGIVAAAPGMSLPRAGLAQTWDAQHFGRLLKPDAKGVRPFSQFASLYSPAQLGIVRSAVLKACDGKDGLVDGLVMRIDQCTNADVLPVLHSFTCKGDQSGQCLSRAQIDILSKSLSGPRKRDGTALYASFPWDGGIGAPGWAVWKLGLAKEGVPALNILIGGSALPTIFQTPPTLASPDPQKLLQWQMAYDFDRDADAIYRTAAPFSESGWDMMSARSPDIDAFRAAGGKLIVPHGAADPVFTLNDTLQWYREMDARYHGAASDTARIFPVPGMNHCEGGPATDRYDAFAAMVAWVEQGRAPDRLHGVASAASPWPGRTRPICKYPEYARYKGKGDIEREDSFECVR</sequence>
<evidence type="ECO:0000256" key="5">
    <source>
        <dbReference type="ARBA" id="ARBA00022801"/>
    </source>
</evidence>
<dbReference type="InterPro" id="IPR029058">
    <property type="entry name" value="AB_hydrolase_fold"/>
</dbReference>
<dbReference type="SUPFAM" id="SSF53474">
    <property type="entry name" value="alpha/beta-Hydrolases"/>
    <property type="match status" value="1"/>
</dbReference>
<keyword evidence="5" id="KW-0378">Hydrolase</keyword>
<keyword evidence="2" id="KW-0719">Serine esterase</keyword>
<evidence type="ECO:0000256" key="3">
    <source>
        <dbReference type="ARBA" id="ARBA00022723"/>
    </source>
</evidence>
<evidence type="ECO:0000256" key="6">
    <source>
        <dbReference type="ARBA" id="ARBA00022837"/>
    </source>
</evidence>
<feature type="signal peptide" evidence="8">
    <location>
        <begin position="1"/>
        <end position="26"/>
    </location>
</feature>
<comment type="similarity">
    <text evidence="1">Belongs to the tannase family.</text>
</comment>
<dbReference type="EMBL" id="AP018817">
    <property type="protein sequence ID" value="BBF69712.1"/>
    <property type="molecule type" value="Genomic_DNA"/>
</dbReference>
<evidence type="ECO:0008006" key="11">
    <source>
        <dbReference type="Google" id="ProtNLM"/>
    </source>
</evidence>
<dbReference type="Proteomes" id="UP001059971">
    <property type="component" value="Chromosome 1"/>
</dbReference>
<dbReference type="RefSeq" id="WP_261934247.1">
    <property type="nucleotide sequence ID" value="NZ_AP018817.1"/>
</dbReference>
<evidence type="ECO:0000256" key="8">
    <source>
        <dbReference type="SAM" id="SignalP"/>
    </source>
</evidence>
<evidence type="ECO:0000313" key="9">
    <source>
        <dbReference type="EMBL" id="BBF69712.1"/>
    </source>
</evidence>
<accession>A0ABM7FX69</accession>
<keyword evidence="6" id="KW-0106">Calcium</keyword>
<dbReference type="Gene3D" id="3.40.50.1820">
    <property type="entry name" value="alpha/beta hydrolase"/>
    <property type="match status" value="1"/>
</dbReference>
<feature type="chain" id="PRO_5046059741" description="Feruloyl esterase" evidence="8">
    <location>
        <begin position="27"/>
        <end position="586"/>
    </location>
</feature>
<organism evidence="9 10">
    <name type="scientific">Sphingomonas bisphenolicum</name>
    <dbReference type="NCBI Taxonomy" id="296544"/>
    <lineage>
        <taxon>Bacteria</taxon>
        <taxon>Pseudomonadati</taxon>
        <taxon>Pseudomonadota</taxon>
        <taxon>Alphaproteobacteria</taxon>
        <taxon>Sphingomonadales</taxon>
        <taxon>Sphingomonadaceae</taxon>
        <taxon>Sphingomonas</taxon>
    </lineage>
</organism>
<keyword evidence="3" id="KW-0479">Metal-binding</keyword>
<dbReference type="InterPro" id="IPR011118">
    <property type="entry name" value="Tannase/feruloyl_esterase"/>
</dbReference>
<keyword evidence="10" id="KW-1185">Reference proteome</keyword>
<dbReference type="PANTHER" id="PTHR33938">
    <property type="entry name" value="FERULOYL ESTERASE B-RELATED"/>
    <property type="match status" value="1"/>
</dbReference>
<gene>
    <name evidence="9" type="ORF">SBA_ch1_19120</name>
</gene>
<dbReference type="PROSITE" id="PS51257">
    <property type="entry name" value="PROKAR_LIPOPROTEIN"/>
    <property type="match status" value="1"/>
</dbReference>
<keyword evidence="4 8" id="KW-0732">Signal</keyword>
<evidence type="ECO:0000256" key="1">
    <source>
        <dbReference type="ARBA" id="ARBA00006249"/>
    </source>
</evidence>
<name>A0ABM7FX69_9SPHN</name>
<dbReference type="PANTHER" id="PTHR33938:SF15">
    <property type="entry name" value="FERULOYL ESTERASE B-RELATED"/>
    <property type="match status" value="1"/>
</dbReference>
<keyword evidence="7" id="KW-1015">Disulfide bond</keyword>
<proteinExistence type="inferred from homology"/>
<evidence type="ECO:0000256" key="2">
    <source>
        <dbReference type="ARBA" id="ARBA00022487"/>
    </source>
</evidence>
<evidence type="ECO:0000313" key="10">
    <source>
        <dbReference type="Proteomes" id="UP001059971"/>
    </source>
</evidence>